<dbReference type="InterPro" id="IPR029060">
    <property type="entry name" value="PIN-like_dom_sf"/>
</dbReference>
<accession>A0A6N3XAE5</accession>
<reference evidence="1 2" key="1">
    <citation type="submission" date="2015-01" db="EMBL/GenBank/DDBJ databases">
        <title>Lifestyle Evolution in Cyanobacterial Symbionts of Sponges.</title>
        <authorList>
            <person name="Burgsdorf I."/>
            <person name="Slaby B.M."/>
            <person name="Handley K.M."/>
            <person name="Haber M."/>
            <person name="Blom J."/>
            <person name="Marshall C.W."/>
            <person name="Gilbert J.A."/>
            <person name="Hentschel U."/>
            <person name="Steindler L."/>
        </authorList>
    </citation>
    <scope>NUCLEOTIDE SEQUENCE [LARGE SCALE GENOMIC DNA]</scope>
    <source>
        <strain evidence="1">142</strain>
    </source>
</reference>
<comment type="caution">
    <text evidence="1">The sequence shown here is derived from an EMBL/GenBank/DDBJ whole genome shotgun (WGS) entry which is preliminary data.</text>
</comment>
<dbReference type="EMBL" id="JXUO01000238">
    <property type="protein sequence ID" value="KKZ12858.1"/>
    <property type="molecule type" value="Genomic_DNA"/>
</dbReference>
<gene>
    <name evidence="1" type="ORF">TH68_07305</name>
</gene>
<dbReference type="AlphaFoldDB" id="A0A6N3XAE5"/>
<proteinExistence type="predicted"/>
<organism evidence="1 2">
    <name type="scientific">Candidatus Synechococcus spongiarum 142</name>
    <dbReference type="NCBI Taxonomy" id="1608213"/>
    <lineage>
        <taxon>Bacteria</taxon>
        <taxon>Bacillati</taxon>
        <taxon>Cyanobacteriota</taxon>
        <taxon>Cyanophyceae</taxon>
        <taxon>Synechococcales</taxon>
        <taxon>Synechococcaceae</taxon>
        <taxon>Synechococcus</taxon>
    </lineage>
</organism>
<dbReference type="Pfam" id="PF14367">
    <property type="entry name" value="DUF4411"/>
    <property type="match status" value="1"/>
</dbReference>
<evidence type="ECO:0008006" key="3">
    <source>
        <dbReference type="Google" id="ProtNLM"/>
    </source>
</evidence>
<evidence type="ECO:0000313" key="2">
    <source>
        <dbReference type="Proteomes" id="UP000035054"/>
    </source>
</evidence>
<sequence length="166" mass="19448">MTKYLLDTNVFIQASNREYGFDICPGFWDWLVEKNRSGLVASIRKVAEEIKKDKRLVEWVNKRGGDFFLEEDDAMVDKLNVVSHWAISKQYKNEALQKFFGGADYYLIAYALAHDYVIVTHEVYSRKNRSIKIPNVCEDLKLACMNPYKMLQQEKVRLILDQTLLL</sequence>
<protein>
    <recommendedName>
        <fullName evidence="3">Twitching motility protein PilT</fullName>
    </recommendedName>
</protein>
<evidence type="ECO:0000313" key="1">
    <source>
        <dbReference type="EMBL" id="KKZ12858.1"/>
    </source>
</evidence>
<dbReference type="SUPFAM" id="SSF88723">
    <property type="entry name" value="PIN domain-like"/>
    <property type="match status" value="1"/>
</dbReference>
<dbReference type="Proteomes" id="UP000035054">
    <property type="component" value="Unassembled WGS sequence"/>
</dbReference>
<dbReference type="InterPro" id="IPR016541">
    <property type="entry name" value="UCP008505"/>
</dbReference>
<name>A0A6N3XAE5_9SYNE</name>